<sequence length="74" mass="8620">MYNSNRVVPVLLNSTYEVMIMYVVKVFHGYIDKTGHRTRDKSSDNLLVFPDRKSSEEFANKIGGRVKRLEELKV</sequence>
<comment type="caution">
    <text evidence="1">The sequence shown here is derived from an EMBL/GenBank/DDBJ whole genome shotgun (WGS) entry which is preliminary data.</text>
</comment>
<evidence type="ECO:0000313" key="1">
    <source>
        <dbReference type="EMBL" id="EFU73089.1"/>
    </source>
</evidence>
<accession>E6LI86</accession>
<protein>
    <submittedName>
        <fullName evidence="1">Uncharacterized protein</fullName>
    </submittedName>
</protein>
<dbReference type="HOGENOM" id="CLU_200368_0_0_9"/>
<keyword evidence="2" id="KW-1185">Reference proteome</keyword>
<evidence type="ECO:0000313" key="2">
    <source>
        <dbReference type="Proteomes" id="UP000010296"/>
    </source>
</evidence>
<dbReference type="STRING" id="888064.HMPREF9088_2076"/>
<dbReference type="AlphaFoldDB" id="E6LI86"/>
<gene>
    <name evidence="1" type="ORF">HMPREF9088_2076</name>
</gene>
<name>E6LI86_ENTI1</name>
<dbReference type="EMBL" id="AEPV01000081">
    <property type="protein sequence ID" value="EFU73089.1"/>
    <property type="molecule type" value="Genomic_DNA"/>
</dbReference>
<dbReference type="eggNOG" id="ENOG502ZTFW">
    <property type="taxonomic scope" value="Bacteria"/>
</dbReference>
<organism evidence="1 2">
    <name type="scientific">Enterococcus italicus (strain DSM 15952 / CCUG 50447 / LMG 22039 / TP 1.5)</name>
    <dbReference type="NCBI Taxonomy" id="888064"/>
    <lineage>
        <taxon>Bacteria</taxon>
        <taxon>Bacillati</taxon>
        <taxon>Bacillota</taxon>
        <taxon>Bacilli</taxon>
        <taxon>Lactobacillales</taxon>
        <taxon>Enterococcaceae</taxon>
        <taxon>Enterococcus</taxon>
    </lineage>
</organism>
<dbReference type="Proteomes" id="UP000010296">
    <property type="component" value="Unassembled WGS sequence"/>
</dbReference>
<reference evidence="1 2" key="1">
    <citation type="submission" date="2010-12" db="EMBL/GenBank/DDBJ databases">
        <authorList>
            <person name="Muzny D."/>
            <person name="Qin X."/>
            <person name="Deng J."/>
            <person name="Jiang H."/>
            <person name="Liu Y."/>
            <person name="Qu J."/>
            <person name="Song X.-Z."/>
            <person name="Zhang L."/>
            <person name="Thornton R."/>
            <person name="Coyle M."/>
            <person name="Francisco L."/>
            <person name="Jackson L."/>
            <person name="Javaid M."/>
            <person name="Korchina V."/>
            <person name="Kovar C."/>
            <person name="Mata R."/>
            <person name="Mathew T."/>
            <person name="Ngo R."/>
            <person name="Nguyen L."/>
            <person name="Nguyen N."/>
            <person name="Okwuonu G."/>
            <person name="Ongeri F."/>
            <person name="Pham C."/>
            <person name="Simmons D."/>
            <person name="Wilczek-Boney K."/>
            <person name="Hale W."/>
            <person name="Jakkamsetti A."/>
            <person name="Pham P."/>
            <person name="Ruth R."/>
            <person name="San Lucas F."/>
            <person name="Warren J."/>
            <person name="Zhang J."/>
            <person name="Zhao Z."/>
            <person name="Zhou C."/>
            <person name="Zhu D."/>
            <person name="Lee S."/>
            <person name="Bess C."/>
            <person name="Blankenburg K."/>
            <person name="Forbes L."/>
            <person name="Fu Q."/>
            <person name="Gubbala S."/>
            <person name="Hirani K."/>
            <person name="Jayaseelan J.C."/>
            <person name="Lara F."/>
            <person name="Munidasa M."/>
            <person name="Palculict T."/>
            <person name="Patil S."/>
            <person name="Pu L.-L."/>
            <person name="Saada N."/>
            <person name="Tang L."/>
            <person name="Weissenberger G."/>
            <person name="Zhu Y."/>
            <person name="Hemphill L."/>
            <person name="Shang Y."/>
            <person name="Youmans B."/>
            <person name="Ayvaz T."/>
            <person name="Ross M."/>
            <person name="Santibanez J."/>
            <person name="Aqrawi P."/>
            <person name="Gross S."/>
            <person name="Joshi V."/>
            <person name="Fowler G."/>
            <person name="Nazareth L."/>
            <person name="Reid J."/>
            <person name="Worley K."/>
            <person name="Petrosino J."/>
            <person name="Highlander S."/>
            <person name="Gibbs R."/>
        </authorList>
    </citation>
    <scope>NUCLEOTIDE SEQUENCE [LARGE SCALE GENOMIC DNA]</scope>
    <source>
        <strain evidence="2">DSM 15952 / CCUG 50447 / LMG 22039 / TP 1.5</strain>
    </source>
</reference>
<proteinExistence type="predicted"/>